<gene>
    <name evidence="2" type="ORF">EHS24_001067</name>
</gene>
<feature type="compositionally biased region" description="Basic and acidic residues" evidence="1">
    <location>
        <begin position="973"/>
        <end position="983"/>
    </location>
</feature>
<feature type="compositionally biased region" description="Acidic residues" evidence="1">
    <location>
        <begin position="296"/>
        <end position="306"/>
    </location>
</feature>
<feature type="compositionally biased region" description="Low complexity" evidence="1">
    <location>
        <begin position="1147"/>
        <end position="1168"/>
    </location>
</feature>
<feature type="compositionally biased region" description="Pro residues" evidence="1">
    <location>
        <begin position="390"/>
        <end position="413"/>
    </location>
</feature>
<dbReference type="GO" id="GO:0031297">
    <property type="term" value="P:replication fork processing"/>
    <property type="evidence" value="ECO:0007669"/>
    <property type="project" value="InterPro"/>
</dbReference>
<dbReference type="RefSeq" id="XP_028480730.1">
    <property type="nucleotide sequence ID" value="XM_028616873.1"/>
</dbReference>
<reference evidence="2 3" key="1">
    <citation type="submission" date="2018-11" db="EMBL/GenBank/DDBJ databases">
        <title>Genome sequence of Apiotrichum porosum DSM 27194.</title>
        <authorList>
            <person name="Aliyu H."/>
            <person name="Gorte O."/>
            <person name="Ochsenreither K."/>
        </authorList>
    </citation>
    <scope>NUCLEOTIDE SEQUENCE [LARGE SCALE GENOMIC DNA]</scope>
    <source>
        <strain evidence="2 3">DSM 27194</strain>
    </source>
</reference>
<name>A0A427YBR1_9TREE</name>
<feature type="compositionally biased region" description="Low complexity" evidence="1">
    <location>
        <begin position="760"/>
        <end position="770"/>
    </location>
</feature>
<dbReference type="PANTHER" id="PTHR28122">
    <property type="entry name" value="E3 UBIQUITIN-PROTEIN LIGASE SUBSTRATE RECEPTOR MMS22"/>
    <property type="match status" value="1"/>
</dbReference>
<feature type="region of interest" description="Disordered" evidence="1">
    <location>
        <begin position="1"/>
        <end position="161"/>
    </location>
</feature>
<feature type="compositionally biased region" description="Basic and acidic residues" evidence="1">
    <location>
        <begin position="99"/>
        <end position="111"/>
    </location>
</feature>
<protein>
    <submittedName>
        <fullName evidence="2">Uncharacterized protein</fullName>
    </submittedName>
</protein>
<dbReference type="PANTHER" id="PTHR28122:SF1">
    <property type="entry name" value="E3 UBIQUITIN-PROTEIN LIGASE SUBSTRATE RECEPTOR MMS22"/>
    <property type="match status" value="1"/>
</dbReference>
<evidence type="ECO:0000313" key="2">
    <source>
        <dbReference type="EMBL" id="RSH88522.1"/>
    </source>
</evidence>
<dbReference type="EMBL" id="RSCE01000001">
    <property type="protein sequence ID" value="RSH88522.1"/>
    <property type="molecule type" value="Genomic_DNA"/>
</dbReference>
<dbReference type="GO" id="GO:0035361">
    <property type="term" value="C:Cul8-RING ubiquitin ligase complex"/>
    <property type="evidence" value="ECO:0007669"/>
    <property type="project" value="TreeGrafter"/>
</dbReference>
<feature type="compositionally biased region" description="Basic residues" evidence="1">
    <location>
        <begin position="1025"/>
        <end position="1042"/>
    </location>
</feature>
<feature type="region of interest" description="Disordered" evidence="1">
    <location>
        <begin position="223"/>
        <end position="580"/>
    </location>
</feature>
<evidence type="ECO:0000313" key="3">
    <source>
        <dbReference type="Proteomes" id="UP000279236"/>
    </source>
</evidence>
<feature type="compositionally biased region" description="Pro residues" evidence="1">
    <location>
        <begin position="454"/>
        <end position="463"/>
    </location>
</feature>
<dbReference type="InterPro" id="IPR019021">
    <property type="entry name" value="Mms22"/>
</dbReference>
<feature type="region of interest" description="Disordered" evidence="1">
    <location>
        <begin position="638"/>
        <end position="1096"/>
    </location>
</feature>
<dbReference type="Proteomes" id="UP000279236">
    <property type="component" value="Unassembled WGS sequence"/>
</dbReference>
<accession>A0A427YBR1</accession>
<dbReference type="STRING" id="105984.A0A427YBR1"/>
<feature type="compositionally biased region" description="Pro residues" evidence="1">
    <location>
        <begin position="362"/>
        <end position="381"/>
    </location>
</feature>
<dbReference type="GeneID" id="39585610"/>
<dbReference type="OrthoDB" id="2386201at2759"/>
<proteinExistence type="predicted"/>
<keyword evidence="3" id="KW-1185">Reference proteome</keyword>
<feature type="region of interest" description="Disordered" evidence="1">
    <location>
        <begin position="1132"/>
        <end position="1174"/>
    </location>
</feature>
<dbReference type="GO" id="GO:0000724">
    <property type="term" value="P:double-strand break repair via homologous recombination"/>
    <property type="evidence" value="ECO:0007669"/>
    <property type="project" value="TreeGrafter"/>
</dbReference>
<feature type="compositionally biased region" description="Basic and acidic residues" evidence="1">
    <location>
        <begin position="990"/>
        <end position="1024"/>
    </location>
</feature>
<evidence type="ECO:0000256" key="1">
    <source>
        <dbReference type="SAM" id="MobiDB-lite"/>
    </source>
</evidence>
<dbReference type="GO" id="GO:0005634">
    <property type="term" value="C:nucleus"/>
    <property type="evidence" value="ECO:0007669"/>
    <property type="project" value="InterPro"/>
</dbReference>
<dbReference type="Pfam" id="PF09462">
    <property type="entry name" value="Mus7"/>
    <property type="match status" value="1"/>
</dbReference>
<feature type="compositionally biased region" description="Basic and acidic residues" evidence="1">
    <location>
        <begin position="645"/>
        <end position="704"/>
    </location>
</feature>
<feature type="compositionally biased region" description="Polar residues" evidence="1">
    <location>
        <begin position="30"/>
        <end position="57"/>
    </location>
</feature>
<feature type="compositionally biased region" description="Basic and acidic residues" evidence="1">
    <location>
        <begin position="1077"/>
        <end position="1088"/>
    </location>
</feature>
<sequence>MPPRKRVKRNGEDSPPTNTPVRSTRRVPDTQRTPATHRNTRAQSVRSTRSDATSTPLPTGRAPSPYRTRHRRSVRGPELAELEGSRDDCVPPSDDEEYDAWRAVRAIERAEQLQLEDDESEAGPSQPSPRPSLSPANSPISRRSASPHASLPPVPAPPAFEAFFDDYASSSSLDDGIEVDDYVPSRKGKEVIRGGCVLSRSPSPAPLDVVVSLASQPAVIPLSVRSPPQHTSPLLSVANSKARNSSSLPPPSPSLSPERQSPIAARLSSPAHKPPDPPDGGGGGDADVFAGFEPDLGMDLDDDYFDESLPPLRHTTREPVQEPDQEPDREPDLDVDRESPDPLRVSPGPPSRLHSAAIPRHSPSPSPRAQPPRIPSSPPDPLDLIGAESPSPPPVPLPPPRSHPSLPHPPSPPSSRTRPLAPTPPRSPQSPNVPPLTDNGVHNRPQSRSSSPLTDPPSSPPPSSFRRHLMMPPPAAADPALLQFRSARSFRTRTALQLQPYTRERQQYQSALRQGGLTKGRRAVAPAAEVTANKDTDTSESGDVSSAADEDATPPEAIVIGATQEAPREPRHRPPKELVDADFDEYFVRFGEVAVEEDDEAAKRLQVIARERLKKAKEMRRQLRAEDKVRRQFEALMAGEQAQAVREKREKDKEERRQRKERERVEKEKRDQERQARRELEAESKREREAKRDEARTRQLERNKTAGRTIRTPTSNGGKTPRTKTYGGKNRRPLLDMSGDSELSDAPPEVETRRPTHARLPSPSTTPLSPVLAPRRRRSPSARDQTPPLPEYEAPAYDDFGGGIFDDFGGDDGGPDDYGTPLPPRRRDSRGPVSTQRRRLPSSSSGDDSDADADSESHDSSAPAPADRREKIARRMLPGVMLKRLAAAEKDRQARKAAAQRQRSGRDRDTPSPVRPGHAVVRRGSGHGLEDMVDLFASDNSDNDNGPLALEAEEGDTDASDGAIVISSDSEGFEAREDNRHDGLANLQRGDFEALVRGRDADGRHRSDRERGRDNGNDRGDGQRSHKRRTPRPALGLKKRVRAPPLSPRGMVQARLDFPVVDKPESRSSKRTSKSKNRSDRVRHDAPRGRTKTHRPAIRLDDSVIFATDDFAFESDNDEITVIKEVQPPHAKRTFARVSSKNDPRARAQAARSSASPARSSPRNSSPARDPRRALDEGIGKARSWANFDRFPVDFDITPLPSGVYCAATTVVGSGRLATMLDVLAGGPVEPKPVHAHGVDLHPDMGLEETLAVLPIVLDGASASLRSFIDNPSRQPELAGKVFAPLAFLRDLFASSPESHSAFTHLVEFGAKLDGIALTGSKEDRATIEQLMLVRYTLLEMAVFASPMDVPRSATALVRLLLVYGFDRTLRPLKRILRVQADTPEITDESVALWVALGYILAAHDKQYASASAGAADDTFAQVIVDALSQRFPNEVGPLAAERVWFLLFGLCALSQFGPDGVVVAEYTPHPRWGLVRRAVSLIKVTHSQEAEEAAHSDQLQGRDRYIKTVVARCLRLSSTWTWSFDRGSFSVATRDLGMIFKDRQHRNLPTEPPADFPAFISQFDLSLTASEETKRASAFELYLRLAAVAASDLIGSAEELSAAHQAERDVQRLIMSIFPLSAVTFTRASPPTPRQLGALVNRYSTMVVACYFSPALLPWLLANSLKWLAFDKAGFESRQVVIRGLMYLAVACRHHSHPLDAVVGRLADILATLQTELESVGRPTNPTHFPTRVEIERTMVLVVTAFRQIILHTGYAPRPQPVYPDPALLHECWTARVFDLDLAKDVKSGLEIVSTIQAFLDARSAALPTRARQARNTALESLDDYPSLGFDFDAVDLAALGGDTEARPVDPMEVADAKFAQIILNVICPKIYRLLSDMLPPVLDSVTDGDERTDRQVLINKLTKCWSDCAAIVVVEHHLQEWSTYVGPFGQQSWSRLGNDAGRVQVGLHFMLNVALLDPGAFRTHEEEFIALLFQTLVTDRLTIEHKYAFAVFGLPFALDHALFAGVRELLPPDGAEFDRAGFMDKRPEILAAIFGNIDPLLGSRFTPADMKTLIYRCVNLLVGAMVGYESAIDARRVIHRESYRVFVRETVRELRRVAGDYVSPVGVPALKALEWK</sequence>
<feature type="compositionally biased region" description="Basic and acidic residues" evidence="1">
    <location>
        <begin position="315"/>
        <end position="341"/>
    </location>
</feature>
<organism evidence="2 3">
    <name type="scientific">Apiotrichum porosum</name>
    <dbReference type="NCBI Taxonomy" id="105984"/>
    <lineage>
        <taxon>Eukaryota</taxon>
        <taxon>Fungi</taxon>
        <taxon>Dikarya</taxon>
        <taxon>Basidiomycota</taxon>
        <taxon>Agaricomycotina</taxon>
        <taxon>Tremellomycetes</taxon>
        <taxon>Trichosporonales</taxon>
        <taxon>Trichosporonaceae</taxon>
        <taxon>Apiotrichum</taxon>
    </lineage>
</organism>
<feature type="compositionally biased region" description="Polar residues" evidence="1">
    <location>
        <begin position="226"/>
        <end position="244"/>
    </location>
</feature>
<comment type="caution">
    <text evidence="2">The sequence shown here is derived from an EMBL/GenBank/DDBJ whole genome shotgun (WGS) entry which is preliminary data.</text>
</comment>
<feature type="compositionally biased region" description="Pro residues" evidence="1">
    <location>
        <begin position="421"/>
        <end position="434"/>
    </location>
</feature>